<name>A0A953HNC3_9BACT</name>
<dbReference type="EMBL" id="JAHVHU010000008">
    <property type="protein sequence ID" value="MBY5958279.1"/>
    <property type="molecule type" value="Genomic_DNA"/>
</dbReference>
<evidence type="ECO:0000256" key="2">
    <source>
        <dbReference type="SAM" id="MobiDB-lite"/>
    </source>
</evidence>
<feature type="repeat" description="TPR" evidence="1">
    <location>
        <begin position="330"/>
        <end position="363"/>
    </location>
</feature>
<accession>A0A953HNC3</accession>
<feature type="compositionally biased region" description="Basic and acidic residues" evidence="2">
    <location>
        <begin position="147"/>
        <end position="176"/>
    </location>
</feature>
<protein>
    <submittedName>
        <fullName evidence="4">Tetratricopeptide repeat protein</fullName>
    </submittedName>
</protein>
<dbReference type="Proteomes" id="UP000753961">
    <property type="component" value="Unassembled WGS sequence"/>
</dbReference>
<organism evidence="4 5">
    <name type="scientific">Membranihabitans marinus</name>
    <dbReference type="NCBI Taxonomy" id="1227546"/>
    <lineage>
        <taxon>Bacteria</taxon>
        <taxon>Pseudomonadati</taxon>
        <taxon>Bacteroidota</taxon>
        <taxon>Saprospiria</taxon>
        <taxon>Saprospirales</taxon>
        <taxon>Saprospiraceae</taxon>
        <taxon>Membranihabitans</taxon>
    </lineage>
</organism>
<evidence type="ECO:0000256" key="3">
    <source>
        <dbReference type="SAM" id="SignalP"/>
    </source>
</evidence>
<feature type="compositionally biased region" description="Low complexity" evidence="2">
    <location>
        <begin position="214"/>
        <end position="227"/>
    </location>
</feature>
<evidence type="ECO:0000256" key="1">
    <source>
        <dbReference type="PROSITE-ProRule" id="PRU00339"/>
    </source>
</evidence>
<keyword evidence="1" id="KW-0802">TPR repeat</keyword>
<dbReference type="SUPFAM" id="SSF48452">
    <property type="entry name" value="TPR-like"/>
    <property type="match status" value="1"/>
</dbReference>
<dbReference type="Gene3D" id="1.25.40.10">
    <property type="entry name" value="Tetratricopeptide repeat domain"/>
    <property type="match status" value="3"/>
</dbReference>
<dbReference type="RefSeq" id="WP_222579817.1">
    <property type="nucleotide sequence ID" value="NZ_JAHVHU010000008.1"/>
</dbReference>
<dbReference type="PROSITE" id="PS51257">
    <property type="entry name" value="PROKAR_LIPOPROTEIN"/>
    <property type="match status" value="1"/>
</dbReference>
<evidence type="ECO:0000313" key="4">
    <source>
        <dbReference type="EMBL" id="MBY5958279.1"/>
    </source>
</evidence>
<dbReference type="AlphaFoldDB" id="A0A953HNC3"/>
<reference evidence="4" key="1">
    <citation type="submission" date="2021-06" db="EMBL/GenBank/DDBJ databases">
        <title>44 bacteria genomes isolated from Dapeng, Shenzhen.</title>
        <authorList>
            <person name="Zheng W."/>
            <person name="Yu S."/>
            <person name="Huang Y."/>
        </authorList>
    </citation>
    <scope>NUCLEOTIDE SEQUENCE</scope>
    <source>
        <strain evidence="4">DP5N28-2</strain>
    </source>
</reference>
<feature type="compositionally biased region" description="Basic residues" evidence="2">
    <location>
        <begin position="177"/>
        <end position="200"/>
    </location>
</feature>
<dbReference type="PROSITE" id="PS50005">
    <property type="entry name" value="TPR"/>
    <property type="match status" value="1"/>
</dbReference>
<keyword evidence="5" id="KW-1185">Reference proteome</keyword>
<dbReference type="Pfam" id="PF13181">
    <property type="entry name" value="TPR_8"/>
    <property type="match status" value="2"/>
</dbReference>
<dbReference type="InterPro" id="IPR011990">
    <property type="entry name" value="TPR-like_helical_dom_sf"/>
</dbReference>
<comment type="caution">
    <text evidence="4">The sequence shown here is derived from an EMBL/GenBank/DDBJ whole genome shotgun (WGS) entry which is preliminary data.</text>
</comment>
<sequence>MNRLIYTFLLLILFASACTVRKSQDDPSFLQKIYHNTTAKYNGYFNADLLMQESLAALEQEYTEDYDTLIPVYPYMANPNVENQFNTLDKVIEKVTTVSALHRQSHWLDDNYLMLGKAQFLKKNYREAGAAFQYLVNNFDPVSPNDQVRKEEKERSRGRESRSSYKQRQKEQEKRRKEINKRRKQERKKAKKRRGQKKRRERPEEKETVPSEVSAPDAPLLASASEEPQPPSSGGLIPESSNPDHYFLKHKPAYQEGLLWEARTWTAQENYFSAEARLSMLVKDPNTSEEIRKQALVALIDSYVKSKKYRRSLETIDEALTQNIDQETKIRLAFLAGQISAQLKNNQQAIQYFEQVIKYHPNDYEKYFYAELYITRLQGGDLIGKFQDLLRNPNNQMYKGQIYYAMGETYRENYDFQRAIDAYKKVDDPEINVNPVIKAKSFVAIADINFNNEDYSDAKKYYDRALSVLSPDDHRYKRANERSEQLTAIVEAENTIYVQDSLLRIADYTPEQKRELALNIKKQRQQDQADAANEASRNSIAGGQMVSKFGSAGSVQSSFFAYDEKSVSQGEKSFKRIWGDRKLTDNWRYSSIGGAVTSDDSPGGGRTISLGISQTEIDEILQDVPDSPEDKERVRQTIDKAMLQLGFAYRSDLDNLEKSNETLHQLINRQPDKEIHAEALYLLFVNAKEAGNNTKAADYKRQFDSQFGSTEFNKKILTSTTSLGMDGVAESALDQVRKDYENGNYEKVLQLSDQSKTMFENRKDLLAQFAMLEALATGRTKGREPYIDKLKYLVANYPNSPEGEEARAYLQILGATVNTNITSGRTGSTEEFSDKIENTPHYLLVLVPGNDAINPLKATISDFNKEFFQNSNLSISTVQISTDNGREPALLVRRFNNKQEGMDYYNVIQKEKSKFNGDLSVTVLPLAITNYRFLITENKLPEYKVFLKNHYGIDL</sequence>
<dbReference type="Pfam" id="PF13174">
    <property type="entry name" value="TPR_6"/>
    <property type="match status" value="1"/>
</dbReference>
<feature type="chain" id="PRO_5036887777" evidence="3">
    <location>
        <begin position="18"/>
        <end position="955"/>
    </location>
</feature>
<proteinExistence type="predicted"/>
<keyword evidence="3" id="KW-0732">Signal</keyword>
<evidence type="ECO:0000313" key="5">
    <source>
        <dbReference type="Proteomes" id="UP000753961"/>
    </source>
</evidence>
<gene>
    <name evidence="4" type="ORF">KUV50_09065</name>
</gene>
<dbReference type="SMART" id="SM00028">
    <property type="entry name" value="TPR"/>
    <property type="match status" value="3"/>
</dbReference>
<feature type="signal peptide" evidence="3">
    <location>
        <begin position="1"/>
        <end position="17"/>
    </location>
</feature>
<dbReference type="InterPro" id="IPR019734">
    <property type="entry name" value="TPR_rpt"/>
</dbReference>
<feature type="region of interest" description="Disordered" evidence="2">
    <location>
        <begin position="139"/>
        <end position="244"/>
    </location>
</feature>